<dbReference type="Gene3D" id="3.40.50.970">
    <property type="match status" value="1"/>
</dbReference>
<dbReference type="PANTHER" id="PTHR23152:SF4">
    <property type="entry name" value="2-OXOADIPATE DEHYDROGENASE COMPLEX COMPONENT E1"/>
    <property type="match status" value="1"/>
</dbReference>
<gene>
    <name evidence="10" type="ORF">IPV69_19675</name>
</gene>
<proteinExistence type="inferred from homology"/>
<dbReference type="KEGG" id="hbs:IPV69_19675"/>
<protein>
    <recommendedName>
        <fullName evidence="4">oxoglutarate dehydrogenase (succinyl-transferring)</fullName>
        <ecNumber evidence="4">1.2.4.2</ecNumber>
    </recommendedName>
</protein>
<evidence type="ECO:0000256" key="1">
    <source>
        <dbReference type="ARBA" id="ARBA00001964"/>
    </source>
</evidence>
<accession>A0A7M2WSG5</accession>
<feature type="compositionally biased region" description="Polar residues" evidence="8">
    <location>
        <begin position="972"/>
        <end position="982"/>
    </location>
</feature>
<dbReference type="PANTHER" id="PTHR23152">
    <property type="entry name" value="2-OXOGLUTARATE DEHYDROGENASE"/>
    <property type="match status" value="1"/>
</dbReference>
<dbReference type="Pfam" id="PF16870">
    <property type="entry name" value="OxoGdeHyase_C"/>
    <property type="match status" value="1"/>
</dbReference>
<dbReference type="AlphaFoldDB" id="A0A7M2WSG5"/>
<feature type="compositionally biased region" description="Low complexity" evidence="8">
    <location>
        <begin position="956"/>
        <end position="971"/>
    </location>
</feature>
<comment type="similarity">
    <text evidence="3">Belongs to the alpha-ketoglutarate dehydrogenase family.</text>
</comment>
<evidence type="ECO:0000256" key="6">
    <source>
        <dbReference type="ARBA" id="ARBA00023052"/>
    </source>
</evidence>
<dbReference type="InterPro" id="IPR005475">
    <property type="entry name" value="Transketolase-like_Pyr-bd"/>
</dbReference>
<evidence type="ECO:0000256" key="7">
    <source>
        <dbReference type="ARBA" id="ARBA00051911"/>
    </source>
</evidence>
<comment type="cofactor">
    <cofactor evidence="1">
        <name>thiamine diphosphate</name>
        <dbReference type="ChEBI" id="CHEBI:58937"/>
    </cofactor>
</comment>
<dbReference type="Gene3D" id="3.40.50.11610">
    <property type="entry name" value="Multifunctional 2-oxoglutarate metabolism enzyme, C-terminal domain"/>
    <property type="match status" value="1"/>
</dbReference>
<reference evidence="10 11" key="1">
    <citation type="submission" date="2020-10" db="EMBL/GenBank/DDBJ databases">
        <title>Wide distribution of Phycisphaera-like planctomycetes from WD2101 soil group in peatlands and genome analysis of the first cultivated representative.</title>
        <authorList>
            <person name="Dedysh S.N."/>
            <person name="Beletsky A.V."/>
            <person name="Ivanova A."/>
            <person name="Kulichevskaya I.S."/>
            <person name="Suzina N.E."/>
            <person name="Philippov D.A."/>
            <person name="Rakitin A.L."/>
            <person name="Mardanov A.V."/>
            <person name="Ravin N.V."/>
        </authorList>
    </citation>
    <scope>NUCLEOTIDE SEQUENCE [LARGE SCALE GENOMIC DNA]</scope>
    <source>
        <strain evidence="10 11">M1803</strain>
    </source>
</reference>
<feature type="domain" description="Transketolase-like pyrimidine-binding" evidence="9">
    <location>
        <begin position="599"/>
        <end position="793"/>
    </location>
</feature>
<evidence type="ECO:0000313" key="10">
    <source>
        <dbReference type="EMBL" id="QOV88448.1"/>
    </source>
</evidence>
<dbReference type="Pfam" id="PF16078">
    <property type="entry name" value="2-oxogl_dehyd_N"/>
    <property type="match status" value="1"/>
</dbReference>
<evidence type="ECO:0000256" key="8">
    <source>
        <dbReference type="SAM" id="MobiDB-lite"/>
    </source>
</evidence>
<evidence type="ECO:0000256" key="3">
    <source>
        <dbReference type="ARBA" id="ARBA00006936"/>
    </source>
</evidence>
<dbReference type="CDD" id="cd02016">
    <property type="entry name" value="TPP_E1_OGDC_like"/>
    <property type="match status" value="1"/>
</dbReference>
<dbReference type="InterPro" id="IPR011603">
    <property type="entry name" value="2oxoglutarate_DH_E1"/>
</dbReference>
<keyword evidence="6" id="KW-0786">Thiamine pyrophosphate</keyword>
<dbReference type="EMBL" id="CP063458">
    <property type="protein sequence ID" value="QOV88448.1"/>
    <property type="molecule type" value="Genomic_DNA"/>
</dbReference>
<dbReference type="InterPro" id="IPR029061">
    <property type="entry name" value="THDP-binding"/>
</dbReference>
<dbReference type="Pfam" id="PF00676">
    <property type="entry name" value="E1_dh"/>
    <property type="match status" value="1"/>
</dbReference>
<evidence type="ECO:0000313" key="11">
    <source>
        <dbReference type="Proteomes" id="UP000593765"/>
    </source>
</evidence>
<dbReference type="FunFam" id="3.40.50.11610:FF:000002">
    <property type="entry name" value="2-oxoglutarate dehydrogenase E1 component"/>
    <property type="match status" value="1"/>
</dbReference>
<evidence type="ECO:0000256" key="5">
    <source>
        <dbReference type="ARBA" id="ARBA00023002"/>
    </source>
</evidence>
<dbReference type="NCBIfam" id="TIGR00239">
    <property type="entry name" value="2oxo_dh_E1"/>
    <property type="match status" value="1"/>
</dbReference>
<evidence type="ECO:0000256" key="2">
    <source>
        <dbReference type="ARBA" id="ARBA00003906"/>
    </source>
</evidence>
<dbReference type="Pfam" id="PF02779">
    <property type="entry name" value="Transket_pyr"/>
    <property type="match status" value="1"/>
</dbReference>
<dbReference type="EC" id="1.2.4.2" evidence="4"/>
<dbReference type="InterPro" id="IPR031717">
    <property type="entry name" value="ODO-1/KGD_C"/>
</dbReference>
<dbReference type="GO" id="GO:0004591">
    <property type="term" value="F:oxoglutarate dehydrogenase (succinyl-transferring) activity"/>
    <property type="evidence" value="ECO:0007669"/>
    <property type="project" value="UniProtKB-EC"/>
</dbReference>
<dbReference type="Proteomes" id="UP000593765">
    <property type="component" value="Chromosome"/>
</dbReference>
<comment type="function">
    <text evidence="2">E1 component of the 2-oxoglutarate dehydrogenase (OGDH) complex which catalyzes the decarboxylation of 2-oxoglutarate, the first step in the conversion of 2-oxoglutarate to succinyl-CoA and CO(2).</text>
</comment>
<dbReference type="RefSeq" id="WP_206291433.1">
    <property type="nucleotide sequence ID" value="NZ_CP063458.1"/>
</dbReference>
<dbReference type="GO" id="GO:0006099">
    <property type="term" value="P:tricarboxylic acid cycle"/>
    <property type="evidence" value="ECO:0007669"/>
    <property type="project" value="TreeGrafter"/>
</dbReference>
<organism evidence="10 11">
    <name type="scientific">Humisphaera borealis</name>
    <dbReference type="NCBI Taxonomy" id="2807512"/>
    <lineage>
        <taxon>Bacteria</taxon>
        <taxon>Pseudomonadati</taxon>
        <taxon>Planctomycetota</taxon>
        <taxon>Phycisphaerae</taxon>
        <taxon>Tepidisphaerales</taxon>
        <taxon>Tepidisphaeraceae</taxon>
        <taxon>Humisphaera</taxon>
    </lineage>
</organism>
<feature type="region of interest" description="Disordered" evidence="8">
    <location>
        <begin position="956"/>
        <end position="982"/>
    </location>
</feature>
<keyword evidence="11" id="KW-1185">Reference proteome</keyword>
<dbReference type="GO" id="GO:0030976">
    <property type="term" value="F:thiamine pyrophosphate binding"/>
    <property type="evidence" value="ECO:0007669"/>
    <property type="project" value="InterPro"/>
</dbReference>
<keyword evidence="5 10" id="KW-0560">Oxidoreductase</keyword>
<dbReference type="Gene3D" id="1.10.287.1150">
    <property type="entry name" value="TPP helical domain"/>
    <property type="match status" value="1"/>
</dbReference>
<name>A0A7M2WSG5_9BACT</name>
<dbReference type="NCBIfam" id="NF008907">
    <property type="entry name" value="PRK12270.1"/>
    <property type="match status" value="1"/>
</dbReference>
<dbReference type="SMART" id="SM00861">
    <property type="entry name" value="Transket_pyr"/>
    <property type="match status" value="1"/>
</dbReference>
<dbReference type="Gene3D" id="3.40.50.12470">
    <property type="match status" value="1"/>
</dbReference>
<comment type="catalytic activity">
    <reaction evidence="7">
        <text>N(6)-[(R)-lipoyl]-L-lysyl-[protein] + 2-oxoglutarate + H(+) = N(6)-[(R)-S(8)-succinyldihydrolipoyl]-L-lysyl-[protein] + CO2</text>
        <dbReference type="Rhea" id="RHEA:12188"/>
        <dbReference type="Rhea" id="RHEA-COMP:10474"/>
        <dbReference type="Rhea" id="RHEA-COMP:20092"/>
        <dbReference type="ChEBI" id="CHEBI:15378"/>
        <dbReference type="ChEBI" id="CHEBI:16526"/>
        <dbReference type="ChEBI" id="CHEBI:16810"/>
        <dbReference type="ChEBI" id="CHEBI:83099"/>
        <dbReference type="ChEBI" id="CHEBI:83120"/>
        <dbReference type="EC" id="1.2.4.2"/>
    </reaction>
</comment>
<dbReference type="PIRSF" id="PIRSF000157">
    <property type="entry name" value="Oxoglu_dh_E1"/>
    <property type="match status" value="1"/>
</dbReference>
<sequence>MDRLDFVTRVNPEYVDRVYEQYLRDPRSVDESWQQTFAAMDSGAPMPAGYFHANNGNGKVATGTQDATIRIASEMSAHEPLPEFTGPMPQLTIGVHKLVHAYRELGHLVGNIDPLGHNRTSHQLLELSQFNISEADLNRTVGSGGFLGPIDGTLRDLLAKLQATYCRQIGVEFQNISDKAQREWLAQQMEPVLNRPKLSQEQARAVLFQVLAAEEFEQFLRLKFKGAKTFSLEGAESLIPLLNTIVDEGATVGAEEVCFGMPHRGRLSVLAHVLNKPYEVILSEFKYTNVQQAWEGDGDVKYHLGYANDRSVSNGKNVHLSLSPNPSHLELVNPVVEGIVRCKQKIRGDKDHSKVVPILLHGDAAFTGQGIVFETLNLSELPFWRTGGTIHVIVNNQIGFTTPPHEGRFTPYPTDVAKMIQAPIFHVNGDDPEAVVWAGKLAIAFRQKFKCDVFIDLWCYRRWGHNETDEPMFTQPKMYKQIRDHKTTRQLYSQKLVADSYADQKVLDDMKSVARERLESSLKLAEEVRPRQKSATFNPLWKTMVRIPTDWSANTKVTRDVLAKVAEGINKFPAIFNPHPKLAELMKKRLDAVKAGKGIDWGCGEMLAMGSLLLEGTPIRFTGQDVQRGTFSHRQAVLFDQETGEPYTPLNFMVPDQKTHLTIQNSMLSEMAVLGFEYGFASADPRNLVIWEAQFGDFVNGTQPIIDQFISAAESKWQLMNGLVMMLPHGFEGQGPEHSNAYLERFLSLCAENNIQVAVPSNPAQVFHLLRRQIHRKFRKPLVLMMPKSLLRAEIATSKIEEFTDGVMQLVIDDPVALDREKVRRVLFCSGKVFYTLSEAREKEGIKDTALVRVEQLYPFPKKEIQAVLAKYRNARDVTWVQEEPKNKGAWSYMEPRLRELLPDPATLHYVGREESASPATGSTKVHGNEELELIQQALEIAPKAPATPVQAAAAAAPAAQPASPPARLQAMASSPVTQQMM</sequence>
<dbReference type="SUPFAM" id="SSF52518">
    <property type="entry name" value="Thiamin diphosphate-binding fold (THDP-binding)"/>
    <property type="match status" value="2"/>
</dbReference>
<dbReference type="InterPro" id="IPR042179">
    <property type="entry name" value="KGD_C_sf"/>
</dbReference>
<dbReference type="GO" id="GO:0005829">
    <property type="term" value="C:cytosol"/>
    <property type="evidence" value="ECO:0007669"/>
    <property type="project" value="TreeGrafter"/>
</dbReference>
<evidence type="ECO:0000256" key="4">
    <source>
        <dbReference type="ARBA" id="ARBA00012280"/>
    </source>
</evidence>
<dbReference type="GO" id="GO:0045252">
    <property type="term" value="C:oxoglutarate dehydrogenase complex"/>
    <property type="evidence" value="ECO:0007669"/>
    <property type="project" value="TreeGrafter"/>
</dbReference>
<dbReference type="InterPro" id="IPR032106">
    <property type="entry name" value="2-oxogl_dehyd_N"/>
</dbReference>
<evidence type="ECO:0000259" key="9">
    <source>
        <dbReference type="SMART" id="SM00861"/>
    </source>
</evidence>
<dbReference type="InterPro" id="IPR001017">
    <property type="entry name" value="DH_E1"/>
</dbReference>
<dbReference type="NCBIfam" id="NF006914">
    <property type="entry name" value="PRK09404.1"/>
    <property type="match status" value="1"/>
</dbReference>